<dbReference type="PROSITE" id="PS00583">
    <property type="entry name" value="PFKB_KINASES_1"/>
    <property type="match status" value="1"/>
</dbReference>
<dbReference type="SUPFAM" id="SSF53613">
    <property type="entry name" value="Ribokinase-like"/>
    <property type="match status" value="1"/>
</dbReference>
<accession>A0A1Q9EMP3</accession>
<keyword evidence="2" id="KW-0808">Transferase</keyword>
<dbReference type="AlphaFoldDB" id="A0A1Q9EMP3"/>
<comment type="caution">
    <text evidence="5">The sequence shown here is derived from an EMBL/GenBank/DDBJ whole genome shotgun (WGS) entry which is preliminary data.</text>
</comment>
<keyword evidence="6" id="KW-1185">Reference proteome</keyword>
<dbReference type="GO" id="GO:0016301">
    <property type="term" value="F:kinase activity"/>
    <property type="evidence" value="ECO:0007669"/>
    <property type="project" value="UniProtKB-KW"/>
</dbReference>
<sequence>MAGGPVVVAVGSPNWDTMAFVPDTFLSEHGLGRGDATPLDDGAAFRALKESAKGLSARTLSQCGGCACNTAKVLSCLGCQTFFCGCVGGDVVASEFREALCQLGMVDLCAEAFDRDSGEVLCLVTDDGERSFAYRTGVASDALEAAALSAALDRVAGQSGKVDLVYFDAYSLLCPGSTAEEGLRKARSLGAKTGMNLGSSGIVRAQQKRLWQLLRDGELDVIMLNQDEAAALFGEDMSPSDICGALSEHCELAVLTLGSTGLWVAQERGPPEFQRVEPLAEVVDSTGAGDFFAGGFLAAWLRREPSNCTPWGYASATAVLQVFGTDLGPEGWHRLRKSCAEATAKSFPRLFSPYTALDGQSFLEIEFEFKDGTLRASKTVGQLPEAVAAAVSAEIERVEIFGLKSPLTAAEATLDGKVSALPKPISRALSGDGSASLHAAMLKVKPRIDMRQAWSISVK</sequence>
<evidence type="ECO:0000313" key="5">
    <source>
        <dbReference type="EMBL" id="OLQ08713.1"/>
    </source>
</evidence>
<dbReference type="PANTHER" id="PTHR43320">
    <property type="entry name" value="SUGAR KINASE"/>
    <property type="match status" value="1"/>
</dbReference>
<evidence type="ECO:0000256" key="3">
    <source>
        <dbReference type="ARBA" id="ARBA00022777"/>
    </source>
</evidence>
<name>A0A1Q9EMP3_SYMMI</name>
<evidence type="ECO:0000256" key="1">
    <source>
        <dbReference type="ARBA" id="ARBA00010688"/>
    </source>
</evidence>
<feature type="domain" description="Carbohydrate kinase PfkB" evidence="4">
    <location>
        <begin position="59"/>
        <end position="326"/>
    </location>
</feature>
<dbReference type="InterPro" id="IPR011611">
    <property type="entry name" value="PfkB_dom"/>
</dbReference>
<dbReference type="OrthoDB" id="432447at2759"/>
<proteinExistence type="inferred from homology"/>
<organism evidence="5 6">
    <name type="scientific">Symbiodinium microadriaticum</name>
    <name type="common">Dinoflagellate</name>
    <name type="synonym">Zooxanthella microadriatica</name>
    <dbReference type="NCBI Taxonomy" id="2951"/>
    <lineage>
        <taxon>Eukaryota</taxon>
        <taxon>Sar</taxon>
        <taxon>Alveolata</taxon>
        <taxon>Dinophyceae</taxon>
        <taxon>Suessiales</taxon>
        <taxon>Symbiodiniaceae</taxon>
        <taxon>Symbiodinium</taxon>
    </lineage>
</organism>
<evidence type="ECO:0000256" key="2">
    <source>
        <dbReference type="ARBA" id="ARBA00022679"/>
    </source>
</evidence>
<dbReference type="EMBL" id="LSRX01000111">
    <property type="protein sequence ID" value="OLQ08713.1"/>
    <property type="molecule type" value="Genomic_DNA"/>
</dbReference>
<reference evidence="5 6" key="1">
    <citation type="submission" date="2016-02" db="EMBL/GenBank/DDBJ databases">
        <title>Genome analysis of coral dinoflagellate symbionts highlights evolutionary adaptations to a symbiotic lifestyle.</title>
        <authorList>
            <person name="Aranda M."/>
            <person name="Li Y."/>
            <person name="Liew Y.J."/>
            <person name="Baumgarten S."/>
            <person name="Simakov O."/>
            <person name="Wilson M."/>
            <person name="Piel J."/>
            <person name="Ashoor H."/>
            <person name="Bougouffa S."/>
            <person name="Bajic V.B."/>
            <person name="Ryu T."/>
            <person name="Ravasi T."/>
            <person name="Bayer T."/>
            <person name="Micklem G."/>
            <person name="Kim H."/>
            <person name="Bhak J."/>
            <person name="Lajeunesse T.C."/>
            <person name="Voolstra C.R."/>
        </authorList>
    </citation>
    <scope>NUCLEOTIDE SEQUENCE [LARGE SCALE GENOMIC DNA]</scope>
    <source>
        <strain evidence="5 6">CCMP2467</strain>
    </source>
</reference>
<dbReference type="InterPro" id="IPR002173">
    <property type="entry name" value="Carboh/pur_kinase_PfkB_CS"/>
</dbReference>
<evidence type="ECO:0000259" key="4">
    <source>
        <dbReference type="Pfam" id="PF00294"/>
    </source>
</evidence>
<dbReference type="PROSITE" id="PS00584">
    <property type="entry name" value="PFKB_KINASES_2"/>
    <property type="match status" value="1"/>
</dbReference>
<gene>
    <name evidence="5" type="primary">gsk</name>
    <name evidence="5" type="ORF">AK812_SmicGene7721</name>
</gene>
<dbReference type="PANTHER" id="PTHR43320:SF1">
    <property type="entry name" value="OS01G0105900 PROTEIN"/>
    <property type="match status" value="1"/>
</dbReference>
<dbReference type="InterPro" id="IPR052700">
    <property type="entry name" value="Carb_kinase_PfkB-like"/>
</dbReference>
<dbReference type="Pfam" id="PF00294">
    <property type="entry name" value="PfkB"/>
    <property type="match status" value="1"/>
</dbReference>
<keyword evidence="3 5" id="KW-0418">Kinase</keyword>
<comment type="similarity">
    <text evidence="1">Belongs to the carbohydrate kinase PfkB family.</text>
</comment>
<dbReference type="InterPro" id="IPR029056">
    <property type="entry name" value="Ribokinase-like"/>
</dbReference>
<dbReference type="Gene3D" id="3.40.1190.20">
    <property type="match status" value="1"/>
</dbReference>
<dbReference type="Proteomes" id="UP000186817">
    <property type="component" value="Unassembled WGS sequence"/>
</dbReference>
<protein>
    <submittedName>
        <fullName evidence="5">Inosine-guanosine kinase</fullName>
    </submittedName>
</protein>
<evidence type="ECO:0000313" key="6">
    <source>
        <dbReference type="Proteomes" id="UP000186817"/>
    </source>
</evidence>